<dbReference type="InterPro" id="IPR006504">
    <property type="entry name" value="Tscrpt_reg_Spx/MgsR"/>
</dbReference>
<name>A0A9D1KVG4_9FIRM</name>
<gene>
    <name evidence="2" type="ORF">IAD12_07570</name>
</gene>
<dbReference type="EMBL" id="DVLX01000090">
    <property type="protein sequence ID" value="HIU00098.1"/>
    <property type="molecule type" value="Genomic_DNA"/>
</dbReference>
<comment type="similarity">
    <text evidence="1">Belongs to the ArsC family.</text>
</comment>
<evidence type="ECO:0000313" key="2">
    <source>
        <dbReference type="EMBL" id="HIU00098.1"/>
    </source>
</evidence>
<protein>
    <submittedName>
        <fullName evidence="2">Arsenate reductase family protein</fullName>
    </submittedName>
</protein>
<dbReference type="PANTHER" id="PTHR30041:SF8">
    <property type="entry name" value="PROTEIN YFFB"/>
    <property type="match status" value="1"/>
</dbReference>
<dbReference type="PROSITE" id="PS51353">
    <property type="entry name" value="ARSC"/>
    <property type="match status" value="1"/>
</dbReference>
<dbReference type="CDD" id="cd03036">
    <property type="entry name" value="ArsC_like"/>
    <property type="match status" value="1"/>
</dbReference>
<evidence type="ECO:0000313" key="3">
    <source>
        <dbReference type="Proteomes" id="UP000824159"/>
    </source>
</evidence>
<dbReference type="Gene3D" id="3.40.30.10">
    <property type="entry name" value="Glutaredoxin"/>
    <property type="match status" value="1"/>
</dbReference>
<reference evidence="2" key="1">
    <citation type="submission" date="2020-10" db="EMBL/GenBank/DDBJ databases">
        <authorList>
            <person name="Gilroy R."/>
        </authorList>
    </citation>
    <scope>NUCLEOTIDE SEQUENCE</scope>
    <source>
        <strain evidence="2">CHK176-22527</strain>
    </source>
</reference>
<dbReference type="Pfam" id="PF03960">
    <property type="entry name" value="ArsC"/>
    <property type="match status" value="1"/>
</dbReference>
<reference evidence="2" key="2">
    <citation type="journal article" date="2021" name="PeerJ">
        <title>Extensive microbial diversity within the chicken gut microbiome revealed by metagenomics and culture.</title>
        <authorList>
            <person name="Gilroy R."/>
            <person name="Ravi A."/>
            <person name="Getino M."/>
            <person name="Pursley I."/>
            <person name="Horton D.L."/>
            <person name="Alikhan N.F."/>
            <person name="Baker D."/>
            <person name="Gharbi K."/>
            <person name="Hall N."/>
            <person name="Watson M."/>
            <person name="Adriaenssens E.M."/>
            <person name="Foster-Nyarko E."/>
            <person name="Jarju S."/>
            <person name="Secka A."/>
            <person name="Antonio M."/>
            <person name="Oren A."/>
            <person name="Chaudhuri R.R."/>
            <person name="La Ragione R."/>
            <person name="Hildebrand F."/>
            <person name="Pallen M.J."/>
        </authorList>
    </citation>
    <scope>NUCLEOTIDE SEQUENCE</scope>
    <source>
        <strain evidence="2">CHK176-22527</strain>
    </source>
</reference>
<dbReference type="Proteomes" id="UP000824159">
    <property type="component" value="Unassembled WGS sequence"/>
</dbReference>
<dbReference type="PANTHER" id="PTHR30041">
    <property type="entry name" value="ARSENATE REDUCTASE"/>
    <property type="match status" value="1"/>
</dbReference>
<evidence type="ECO:0000256" key="1">
    <source>
        <dbReference type="PROSITE-ProRule" id="PRU01282"/>
    </source>
</evidence>
<accession>A0A9D1KVG4</accession>
<dbReference type="InterPro" id="IPR036249">
    <property type="entry name" value="Thioredoxin-like_sf"/>
</dbReference>
<dbReference type="SUPFAM" id="SSF52833">
    <property type="entry name" value="Thioredoxin-like"/>
    <property type="match status" value="1"/>
</dbReference>
<proteinExistence type="inferred from homology"/>
<dbReference type="NCBIfam" id="TIGR01617">
    <property type="entry name" value="arsC_related"/>
    <property type="match status" value="1"/>
</dbReference>
<comment type="caution">
    <text evidence="2">The sequence shown here is derived from an EMBL/GenBank/DDBJ whole genome shotgun (WGS) entry which is preliminary data.</text>
</comment>
<dbReference type="PROSITE" id="PS51354">
    <property type="entry name" value="GLUTAREDOXIN_2"/>
    <property type="match status" value="1"/>
</dbReference>
<organism evidence="2 3">
    <name type="scientific">Candidatus Allocopromorpha excrementavium</name>
    <dbReference type="NCBI Taxonomy" id="2840741"/>
    <lineage>
        <taxon>Bacteria</taxon>
        <taxon>Bacillati</taxon>
        <taxon>Bacillota</taxon>
        <taxon>Clostridia</taxon>
        <taxon>Eubacteriales</taxon>
        <taxon>Eubacteriaceae</taxon>
        <taxon>Eubacteriaceae incertae sedis</taxon>
        <taxon>Candidatus Allocopromorpha</taxon>
    </lineage>
</organism>
<dbReference type="InterPro" id="IPR006660">
    <property type="entry name" value="Arsenate_reductase-like"/>
</dbReference>
<sequence>MLFIEYPKCSTCRKAKKHLEDCGVDFEDRNIIEENPTESELREWIEKSGLPVKKFFNTSGVKYRELGLKDKLTEMEDDEKIKLLASDGMLVKRPLLIDGDRILIGFKEKDWVF</sequence>
<dbReference type="AlphaFoldDB" id="A0A9D1KVG4"/>